<evidence type="ECO:0000259" key="6">
    <source>
        <dbReference type="Pfam" id="PF24355"/>
    </source>
</evidence>
<dbReference type="InterPro" id="IPR043145">
    <property type="entry name" value="Znf_ZZ_sf"/>
</dbReference>
<dbReference type="PANTHER" id="PTHR39611">
    <property type="entry name" value="HYDROXYPROLINE-RICH GLYCOPROTEIN DZ-HRGP-RELATED"/>
    <property type="match status" value="1"/>
</dbReference>
<dbReference type="Pfam" id="PF24355">
    <property type="entry name" value="DUF7514"/>
    <property type="match status" value="1"/>
</dbReference>
<feature type="domain" description="ZZ-type" evidence="5">
    <location>
        <begin position="6"/>
        <end position="46"/>
    </location>
</feature>
<keyword evidence="8" id="KW-1185">Reference proteome</keyword>
<sequence>MAPGYFRCDACERPISSTDPRIHCLDCSDHDLCAICALGERHTNGHLATHRICAFKTSGGGAQAPIPSSLVITSGGIQLTPVLPAAPTPIPNPQTISSGTNLSTISVPPPPPPLETSRPVLDLRAATSPPPVHPKRASIAPPLPVRPTASTLASVAVSTHIMPPRDAGSPPPQGRPQSQTQQAGGWGPFFTDNMDPTPVFTQLLDAIFVYLDTGRSGYLVPEAYSRFLADQGYVRQENTWQANLIATFGQTKEDVADAALKRAYDLFSIEYILHPRPRDPNAPVDALTRQIRSMPAYAQSILPASVSGGQMPLLTHKGFVDITTVEALCDPSRHWGCFARVLRMYDVGPVVAGWGAIPRGVLPEAADPRMLARVASVQAFAGAQAKREVAATHARLKLQAQGRANALDLIDDNRYYYRPI</sequence>
<comment type="caution">
    <text evidence="7">The sequence shown here is derived from an EMBL/GenBank/DDBJ whole genome shotgun (WGS) entry which is preliminary data.</text>
</comment>
<evidence type="ECO:0000256" key="3">
    <source>
        <dbReference type="ARBA" id="ARBA00022833"/>
    </source>
</evidence>
<dbReference type="SUPFAM" id="SSF57850">
    <property type="entry name" value="RING/U-box"/>
    <property type="match status" value="1"/>
</dbReference>
<accession>A0AAD6SZS1</accession>
<dbReference type="InterPro" id="IPR055936">
    <property type="entry name" value="DUF7514"/>
</dbReference>
<evidence type="ECO:0000259" key="5">
    <source>
        <dbReference type="Pfam" id="PF00569"/>
    </source>
</evidence>
<evidence type="ECO:0000313" key="8">
    <source>
        <dbReference type="Proteomes" id="UP001218188"/>
    </source>
</evidence>
<dbReference type="EMBL" id="JARJCM010000039">
    <property type="protein sequence ID" value="KAJ7037069.1"/>
    <property type="molecule type" value="Genomic_DNA"/>
</dbReference>
<proteinExistence type="predicted"/>
<dbReference type="Pfam" id="PF00569">
    <property type="entry name" value="ZZ"/>
    <property type="match status" value="1"/>
</dbReference>
<feature type="compositionally biased region" description="Polar residues" evidence="4">
    <location>
        <begin position="96"/>
        <end position="106"/>
    </location>
</feature>
<dbReference type="CDD" id="cd02249">
    <property type="entry name" value="ZZ"/>
    <property type="match status" value="1"/>
</dbReference>
<keyword evidence="2" id="KW-0863">Zinc-finger</keyword>
<dbReference type="Proteomes" id="UP001218188">
    <property type="component" value="Unassembled WGS sequence"/>
</dbReference>
<keyword evidence="3" id="KW-0862">Zinc</keyword>
<protein>
    <recommendedName>
        <fullName evidence="9">ZZ-type domain-containing protein</fullName>
    </recommendedName>
</protein>
<reference evidence="7" key="1">
    <citation type="submission" date="2023-03" db="EMBL/GenBank/DDBJ databases">
        <title>Massive genome expansion in bonnet fungi (Mycena s.s.) driven by repeated elements and novel gene families across ecological guilds.</title>
        <authorList>
            <consortium name="Lawrence Berkeley National Laboratory"/>
            <person name="Harder C.B."/>
            <person name="Miyauchi S."/>
            <person name="Viragh M."/>
            <person name="Kuo A."/>
            <person name="Thoen E."/>
            <person name="Andreopoulos B."/>
            <person name="Lu D."/>
            <person name="Skrede I."/>
            <person name="Drula E."/>
            <person name="Henrissat B."/>
            <person name="Morin E."/>
            <person name="Kohler A."/>
            <person name="Barry K."/>
            <person name="LaButti K."/>
            <person name="Morin E."/>
            <person name="Salamov A."/>
            <person name="Lipzen A."/>
            <person name="Mereny Z."/>
            <person name="Hegedus B."/>
            <person name="Baldrian P."/>
            <person name="Stursova M."/>
            <person name="Weitz H."/>
            <person name="Taylor A."/>
            <person name="Grigoriev I.V."/>
            <person name="Nagy L.G."/>
            <person name="Martin F."/>
            <person name="Kauserud H."/>
        </authorList>
    </citation>
    <scope>NUCLEOTIDE SEQUENCE</scope>
    <source>
        <strain evidence="7">CBHHK200</strain>
    </source>
</reference>
<dbReference type="GO" id="GO:0008270">
    <property type="term" value="F:zinc ion binding"/>
    <property type="evidence" value="ECO:0007669"/>
    <property type="project" value="UniProtKB-KW"/>
</dbReference>
<evidence type="ECO:0008006" key="9">
    <source>
        <dbReference type="Google" id="ProtNLM"/>
    </source>
</evidence>
<evidence type="ECO:0000256" key="2">
    <source>
        <dbReference type="ARBA" id="ARBA00022771"/>
    </source>
</evidence>
<evidence type="ECO:0000256" key="4">
    <source>
        <dbReference type="SAM" id="MobiDB-lite"/>
    </source>
</evidence>
<evidence type="ECO:0000256" key="1">
    <source>
        <dbReference type="ARBA" id="ARBA00022723"/>
    </source>
</evidence>
<dbReference type="PANTHER" id="PTHR39611:SF1">
    <property type="entry name" value="HYDROXYPROLINE-RICH GLYCOPROTEIN DZ-HRGP"/>
    <property type="match status" value="1"/>
</dbReference>
<dbReference type="AlphaFoldDB" id="A0AAD6SZS1"/>
<dbReference type="Gene3D" id="3.30.60.90">
    <property type="match status" value="1"/>
</dbReference>
<keyword evidence="1" id="KW-0479">Metal-binding</keyword>
<gene>
    <name evidence="7" type="ORF">C8F04DRAFT_427762</name>
</gene>
<feature type="region of interest" description="Disordered" evidence="4">
    <location>
        <begin position="161"/>
        <end position="186"/>
    </location>
</feature>
<feature type="region of interest" description="Disordered" evidence="4">
    <location>
        <begin position="96"/>
        <end position="117"/>
    </location>
</feature>
<name>A0AAD6SZS1_9AGAR</name>
<organism evidence="7 8">
    <name type="scientific">Mycena alexandri</name>
    <dbReference type="NCBI Taxonomy" id="1745969"/>
    <lineage>
        <taxon>Eukaryota</taxon>
        <taxon>Fungi</taxon>
        <taxon>Dikarya</taxon>
        <taxon>Basidiomycota</taxon>
        <taxon>Agaricomycotina</taxon>
        <taxon>Agaricomycetes</taxon>
        <taxon>Agaricomycetidae</taxon>
        <taxon>Agaricales</taxon>
        <taxon>Marasmiineae</taxon>
        <taxon>Mycenaceae</taxon>
        <taxon>Mycena</taxon>
    </lineage>
</organism>
<dbReference type="InterPro" id="IPR000433">
    <property type="entry name" value="Znf_ZZ"/>
</dbReference>
<evidence type="ECO:0000313" key="7">
    <source>
        <dbReference type="EMBL" id="KAJ7037069.1"/>
    </source>
</evidence>
<feature type="domain" description="DUF7514" evidence="6">
    <location>
        <begin position="187"/>
        <end position="377"/>
    </location>
</feature>